<evidence type="ECO:0000313" key="3">
    <source>
        <dbReference type="EMBL" id="KAG8461480.1"/>
    </source>
</evidence>
<dbReference type="PANTHER" id="PTHR12817:SF0">
    <property type="entry name" value="GEO08327P1"/>
    <property type="match status" value="1"/>
</dbReference>
<dbReference type="InterPro" id="IPR007194">
    <property type="entry name" value="TRAPP_component"/>
</dbReference>
<dbReference type="CDD" id="cd14944">
    <property type="entry name" value="TRAPPC6A_Trs33"/>
    <property type="match status" value="1"/>
</dbReference>
<reference evidence="3" key="1">
    <citation type="submission" date="2021-05" db="EMBL/GenBank/DDBJ databases">
        <title>The genome of the haptophyte Pavlova lutheri (Diacronema luteri, Pavlovales) - a model for lipid biosynthesis in eukaryotic algae.</title>
        <authorList>
            <person name="Hulatt C.J."/>
            <person name="Posewitz M.C."/>
        </authorList>
    </citation>
    <scope>NUCLEOTIDE SEQUENCE</scope>
    <source>
        <strain evidence="3">NIVA-4/92</strain>
    </source>
</reference>
<dbReference type="AlphaFoldDB" id="A0A8J6C9D6"/>
<sequence>MASPAVQREVAATTLDFLLIELVAQLAAAHSTASTSQLKLEAIGFSVGQKLAERQTTARTPFADTLDAIKYVCKEFWMDTFLKQVDNLRTNHRGVFVLTDNRVRWLATLSPSARAARDGAHARSEALVFAHFPCGLIRGALAAFGIEASVSAEVSALPACQFTVKVVQPAAGASTVAAAGVAHGRAGAPP</sequence>
<dbReference type="EMBL" id="JAGTXO010000025">
    <property type="protein sequence ID" value="KAG8461480.1"/>
    <property type="molecule type" value="Genomic_DNA"/>
</dbReference>
<evidence type="ECO:0000256" key="2">
    <source>
        <dbReference type="SAM" id="SignalP"/>
    </source>
</evidence>
<feature type="chain" id="PRO_5035286045" description="Trafficking protein particle complex subunit 6B" evidence="2">
    <location>
        <begin position="30"/>
        <end position="190"/>
    </location>
</feature>
<evidence type="ECO:0008006" key="5">
    <source>
        <dbReference type="Google" id="ProtNLM"/>
    </source>
</evidence>
<dbReference type="OrthoDB" id="941624at2759"/>
<feature type="signal peptide" evidence="2">
    <location>
        <begin position="1"/>
        <end position="29"/>
    </location>
</feature>
<organism evidence="3 4">
    <name type="scientific">Diacronema lutheri</name>
    <name type="common">Unicellular marine alga</name>
    <name type="synonym">Monochrysis lutheri</name>
    <dbReference type="NCBI Taxonomy" id="2081491"/>
    <lineage>
        <taxon>Eukaryota</taxon>
        <taxon>Haptista</taxon>
        <taxon>Haptophyta</taxon>
        <taxon>Pavlovophyceae</taxon>
        <taxon>Pavlovales</taxon>
        <taxon>Pavlovaceae</taxon>
        <taxon>Diacronema</taxon>
    </lineage>
</organism>
<dbReference type="GO" id="GO:0005801">
    <property type="term" value="C:cis-Golgi network"/>
    <property type="evidence" value="ECO:0007669"/>
    <property type="project" value="TreeGrafter"/>
</dbReference>
<comment type="caution">
    <text evidence="3">The sequence shown here is derived from an EMBL/GenBank/DDBJ whole genome shotgun (WGS) entry which is preliminary data.</text>
</comment>
<dbReference type="OMA" id="PACELHY"/>
<proteinExistence type="inferred from homology"/>
<protein>
    <recommendedName>
        <fullName evidence="5">Trafficking protein particle complex subunit 6B</fullName>
    </recommendedName>
</protein>
<dbReference type="PANTHER" id="PTHR12817">
    <property type="entry name" value="TRAFFICKING PROTEIN PARTICLE COMPLEX SUBUNIT 6B"/>
    <property type="match status" value="1"/>
</dbReference>
<evidence type="ECO:0000313" key="4">
    <source>
        <dbReference type="Proteomes" id="UP000751190"/>
    </source>
</evidence>
<dbReference type="GO" id="GO:0030008">
    <property type="term" value="C:TRAPP complex"/>
    <property type="evidence" value="ECO:0007669"/>
    <property type="project" value="TreeGrafter"/>
</dbReference>
<keyword evidence="2" id="KW-0732">Signal</keyword>
<dbReference type="Pfam" id="PF04051">
    <property type="entry name" value="TRAPP"/>
    <property type="match status" value="1"/>
</dbReference>
<keyword evidence="4" id="KW-1185">Reference proteome</keyword>
<dbReference type="Proteomes" id="UP000751190">
    <property type="component" value="Unassembled WGS sequence"/>
</dbReference>
<evidence type="ECO:0000256" key="1">
    <source>
        <dbReference type="ARBA" id="ARBA00006218"/>
    </source>
</evidence>
<dbReference type="GO" id="GO:0006888">
    <property type="term" value="P:endoplasmic reticulum to Golgi vesicle-mediated transport"/>
    <property type="evidence" value="ECO:0007669"/>
    <property type="project" value="TreeGrafter"/>
</dbReference>
<name>A0A8J6C9D6_DIALT</name>
<dbReference type="InterPro" id="IPR037992">
    <property type="entry name" value="TRAPPC6/Trs33"/>
</dbReference>
<comment type="similarity">
    <text evidence="1">Belongs to the TRAPP small subunits family. BET3 subfamily.</text>
</comment>
<accession>A0A8J6C9D6</accession>
<dbReference type="GO" id="GO:0005802">
    <property type="term" value="C:trans-Golgi network"/>
    <property type="evidence" value="ECO:0007669"/>
    <property type="project" value="TreeGrafter"/>
</dbReference>
<gene>
    <name evidence="3" type="ORF">KFE25_001084</name>
</gene>
<dbReference type="InterPro" id="IPR024096">
    <property type="entry name" value="NO_sig/Golgi_transp_ligand-bd"/>
</dbReference>
<dbReference type="Gene3D" id="3.30.1380.20">
    <property type="entry name" value="Trafficking protein particle complex subunit 3"/>
    <property type="match status" value="1"/>
</dbReference>
<dbReference type="SUPFAM" id="SSF111126">
    <property type="entry name" value="Ligand-binding domain in the NO signalling and Golgi transport"/>
    <property type="match status" value="1"/>
</dbReference>